<evidence type="ECO:0000259" key="10">
    <source>
        <dbReference type="PROSITE" id="PS50522"/>
    </source>
</evidence>
<evidence type="ECO:0000256" key="1">
    <source>
        <dbReference type="ARBA" id="ARBA00012494"/>
    </source>
</evidence>
<evidence type="ECO:0000256" key="8">
    <source>
        <dbReference type="ARBA" id="ARBA00048744"/>
    </source>
</evidence>
<dbReference type="GO" id="GO:0000166">
    <property type="term" value="F:nucleotide binding"/>
    <property type="evidence" value="ECO:0007669"/>
    <property type="project" value="UniProtKB-KW"/>
</dbReference>
<dbReference type="EMBL" id="BK014143">
    <property type="protein sequence ID" value="DAD52573.1"/>
    <property type="molecule type" value="Genomic_RNA"/>
</dbReference>
<dbReference type="GeneID" id="80399014"/>
<keyword evidence="9" id="KW-0479">Metal-binding</keyword>
<dbReference type="InterPro" id="IPR005093">
    <property type="entry name" value="RNArep_beta"/>
</dbReference>
<name>A0A8S5L5D0_9VIRU</name>
<evidence type="ECO:0000256" key="6">
    <source>
        <dbReference type="ARBA" id="ARBA00022953"/>
    </source>
</evidence>
<feature type="binding site" evidence="9">
    <location>
        <position position="356"/>
    </location>
    <ligand>
        <name>Mg(2+)</name>
        <dbReference type="ChEBI" id="CHEBI:18420"/>
        <label>2</label>
    </ligand>
</feature>
<keyword evidence="2 11" id="KW-0696">RNA-directed RNA polymerase</keyword>
<dbReference type="RefSeq" id="YP_010769872.1">
    <property type="nucleotide sequence ID" value="NC_074096.1"/>
</dbReference>
<keyword evidence="3" id="KW-0808">Transferase</keyword>
<evidence type="ECO:0000313" key="11">
    <source>
        <dbReference type="EMBL" id="DAD52573.1"/>
    </source>
</evidence>
<feature type="domain" description="RdRp catalytic" evidence="10">
    <location>
        <begin position="257"/>
        <end position="388"/>
    </location>
</feature>
<evidence type="ECO:0000256" key="7">
    <source>
        <dbReference type="ARBA" id="ARBA00030248"/>
    </source>
</evidence>
<comment type="catalytic activity">
    <reaction evidence="8">
        <text>RNA(n) + a ribonucleoside 5'-triphosphate = RNA(n+1) + diphosphate</text>
        <dbReference type="Rhea" id="RHEA:21248"/>
        <dbReference type="Rhea" id="RHEA-COMP:14527"/>
        <dbReference type="Rhea" id="RHEA-COMP:17342"/>
        <dbReference type="ChEBI" id="CHEBI:33019"/>
        <dbReference type="ChEBI" id="CHEBI:61557"/>
        <dbReference type="ChEBI" id="CHEBI:140395"/>
        <dbReference type="EC" id="2.7.7.48"/>
    </reaction>
</comment>
<comment type="cofactor">
    <cofactor evidence="9">
        <name>Mg(2+)</name>
        <dbReference type="ChEBI" id="CHEBI:18420"/>
    </cofactor>
    <text evidence="9">Binds 2 Mg(2+) per subunit.</text>
</comment>
<dbReference type="SUPFAM" id="SSF56672">
    <property type="entry name" value="DNA/RNA polymerases"/>
    <property type="match status" value="1"/>
</dbReference>
<dbReference type="Proteomes" id="UP000682099">
    <property type="component" value="Segment"/>
</dbReference>
<dbReference type="KEGG" id="vg:80399014"/>
<dbReference type="PROSITE" id="PS50522">
    <property type="entry name" value="RDRP_PHAGE"/>
    <property type="match status" value="1"/>
</dbReference>
<reference evidence="11" key="1">
    <citation type="submission" date="2020-09" db="EMBL/GenBank/DDBJ databases">
        <title>Leviviricetes taxonomy.</title>
        <authorList>
            <person name="Stockdale S.R."/>
            <person name="Callanan J."/>
            <person name="Adriaenssens E.M."/>
            <person name="Kuhn J.H."/>
            <person name="Rumnieks J."/>
            <person name="Shkoporov A."/>
            <person name="Draper L.A."/>
            <person name="Ross P."/>
            <person name="Hill C."/>
        </authorList>
    </citation>
    <scope>NUCLEOTIDE SEQUENCE</scope>
</reference>
<evidence type="ECO:0000256" key="9">
    <source>
        <dbReference type="PIRSR" id="PIRSR605093-1"/>
    </source>
</evidence>
<evidence type="ECO:0000256" key="3">
    <source>
        <dbReference type="ARBA" id="ARBA00022679"/>
    </source>
</evidence>
<organism evidence="11 12">
    <name type="scientific">ssRNA phage SRR6960509_7</name>
    <dbReference type="NCBI Taxonomy" id="2786534"/>
    <lineage>
        <taxon>Viruses</taxon>
        <taxon>Riboviria</taxon>
        <taxon>Orthornavirae</taxon>
        <taxon>Lenarviricota</taxon>
        <taxon>Leviviricetes</taxon>
        <taxon>Norzivirales</taxon>
        <taxon>Fiersviridae</taxon>
        <taxon>Sholavirus</taxon>
        <taxon>Sholavirus sp. 'caenihabitans'</taxon>
    </lineage>
</organism>
<evidence type="ECO:0000256" key="5">
    <source>
        <dbReference type="ARBA" id="ARBA00022741"/>
    </source>
</evidence>
<dbReference type="GO" id="GO:0039694">
    <property type="term" value="P:viral RNA genome replication"/>
    <property type="evidence" value="ECO:0007669"/>
    <property type="project" value="InterPro"/>
</dbReference>
<keyword evidence="4" id="KW-0548">Nucleotidyltransferase</keyword>
<evidence type="ECO:0000256" key="4">
    <source>
        <dbReference type="ARBA" id="ARBA00022695"/>
    </source>
</evidence>
<feature type="binding site" evidence="9">
    <location>
        <position position="272"/>
    </location>
    <ligand>
        <name>Mg(2+)</name>
        <dbReference type="ChEBI" id="CHEBI:18420"/>
        <label>2</label>
    </ligand>
</feature>
<dbReference type="GO" id="GO:0046872">
    <property type="term" value="F:metal ion binding"/>
    <property type="evidence" value="ECO:0007669"/>
    <property type="project" value="UniProtKB-KW"/>
</dbReference>
<dbReference type="EC" id="2.7.7.48" evidence="1"/>
<dbReference type="GO" id="GO:0003968">
    <property type="term" value="F:RNA-directed RNA polymerase activity"/>
    <property type="evidence" value="ECO:0007669"/>
    <property type="project" value="UniProtKB-KW"/>
</dbReference>
<dbReference type="Pfam" id="PF03431">
    <property type="entry name" value="RNA_replicase_B"/>
    <property type="match status" value="1"/>
</dbReference>
<proteinExistence type="predicted"/>
<gene>
    <name evidence="11" type="primary">SRR6960509_7_5</name>
</gene>
<evidence type="ECO:0000256" key="2">
    <source>
        <dbReference type="ARBA" id="ARBA00022484"/>
    </source>
</evidence>
<sequence length="563" mass="63956">MSYLREFPIDKTLEIIGRLIDDCSTHGPLSYSLKKLFDEGKYLELIDFEFDYEKAYSKDDFLYARQIQGFLKKQDFLDLGINREDVAWKTFKAAEDLCRNTNERFRSGLAGESSAAHSILFIAARKIASILGDVPTYDELKFSFGPGATTSVKRARSHPRVKLEAPMTCSTSFVPHAKEFLAEFPGWVSSHLDNENCLRLEVSHAKLQFVPKTSKTLRSIGVEPTLNGLGQKGIGTFLKRKLKRAGVDLSDQTRNQKLAKQGSETGLLSTVDLSSASDTISYGLVMHLLPWDWFDLLDRFRSPCVSYKNEVIRLEKFSSMGNSYTFELESLIFYSIAYSVCSYLGLDTKDVSCYGDDIIIPTSAYGLLEEILIVCGFVVNKSKSYFKGPFRESCGADYLVGFDIRPFYLKDRVNVRILFLMHNWFIRNCEPKLAKLIIEYIPSHMRIFGPDGFGDGHLIGSHQLRTSRKLRRAGYEGGFFDTYVAVANRIKLPELSDYVYPTYSIYAQEETLEQASENSLLEPVDPVHDIVPGFKCFRRLSIYTLRTTIFAKTKPAKASFCFR</sequence>
<protein>
    <recommendedName>
        <fullName evidence="1">RNA-directed RNA polymerase</fullName>
        <ecNumber evidence="1">2.7.7.48</ecNumber>
    </recommendedName>
    <alternativeName>
        <fullName evidence="7">RNA replicase beta chain</fullName>
    </alternativeName>
</protein>
<evidence type="ECO:0000313" key="12">
    <source>
        <dbReference type="Proteomes" id="UP000682099"/>
    </source>
</evidence>
<feature type="binding site" evidence="9">
    <location>
        <position position="357"/>
    </location>
    <ligand>
        <name>Mg(2+)</name>
        <dbReference type="ChEBI" id="CHEBI:18420"/>
        <label>2</label>
    </ligand>
</feature>
<dbReference type="InterPro" id="IPR043502">
    <property type="entry name" value="DNA/RNA_pol_sf"/>
</dbReference>
<accession>A0A8S5L5D0</accession>
<dbReference type="InterPro" id="IPR007096">
    <property type="entry name" value="RNA-dir_Rpol_cat_phage"/>
</dbReference>
<keyword evidence="6" id="KW-0693">Viral RNA replication</keyword>
<keyword evidence="5" id="KW-0547">Nucleotide-binding</keyword>
<keyword evidence="9" id="KW-0460">Magnesium</keyword>